<dbReference type="SUPFAM" id="SSF82199">
    <property type="entry name" value="SET domain"/>
    <property type="match status" value="1"/>
</dbReference>
<evidence type="ECO:0000256" key="3">
    <source>
        <dbReference type="SAM" id="SignalP"/>
    </source>
</evidence>
<reference evidence="5" key="1">
    <citation type="submission" date="2014-11" db="EMBL/GenBank/DDBJ databases">
        <authorList>
            <person name="Otto D Thomas"/>
            <person name="Naeem Raeece"/>
        </authorList>
    </citation>
    <scope>NUCLEOTIDE SEQUENCE</scope>
</reference>
<feature type="compositionally biased region" description="Basic and acidic residues" evidence="2">
    <location>
        <begin position="876"/>
        <end position="886"/>
    </location>
</feature>
<sequence>MSILSLCLLLLVVGGSAFVLRGSQHHRLTGRSPSPSVPVSSLSRRGNSRRSHRADLRMEMQFETQEDAAKFMNELFQTAEKQFNFVLKARPDWRDRDGIRGLFATKDMKKGDSVVVTPVELCPCFTGQGSLLCGLKGQAEETKRVYGDYRTPLSEDDLRRGLTWDLRMAVALFELCEQKLMSESVDVKTEWDLLSFLLPDSSELTTPLTQPDIILRRYGHERVMKGAKMQRQRLHDCIPWVQVTSEDDEKRNEEFEKTFQGYADEVPFPLGVFEWAFAVMRSRVFKLASPAVMTDEQFEELASKVSQDDKLRDPNTSITRGQFEATVTGLYGILPIIDLANHSSKPNCQYEIVDMQYDALPGGLASGQIRLFTTRDVKEGEEMTISYSGYPEVPHYSLPLFLAQYGFLPSQRALDTEGNLELLRTERLDLGGDEHLYQRHFDFTNGTEGRRGKPLLPIPRAIILPILRDLVRSPMPPFCRNEEAWRAVLEGGMDELEETFAMGLGVVEERAPLEELKQLREDFDRQMPISHRVTTWLRVVNDNIAEAEAVPSLPTCITKDALSDLDFVLTADESPPPREACGTEEERKKYEALVERARAELHDGLIEAERYRRRRVLHLHALRSLLERVDVGRLEREEKETEESMAERESKMMMDMIAVASGGKPDPNKKTFHDMKWNNDAFSSSSLSSPPVSDEPEGVSVSDSLPAAFPSPPQIEGQGKGGGDNLEEMRVPFEKIVGSSLLARRGELESEEEDSADRIEWLGSEEGEEAEEEEEEDDEGVGGMDGGDGELEEEEEEYSLVMDEEGQAGEGEGEWEVEGGVEDYDEVEMLGESSRSANAEVEEEEQGEGDGVVETGRRFFAPSGDEVEEEGSWDESEAKLAEGEAA</sequence>
<dbReference type="VEuPathDB" id="CryptoDB:Cvel_4618"/>
<feature type="compositionally biased region" description="Acidic residues" evidence="2">
    <location>
        <begin position="787"/>
        <end position="829"/>
    </location>
</feature>
<feature type="chain" id="PRO_5005189920" description="SET domain-containing protein" evidence="3">
    <location>
        <begin position="18"/>
        <end position="886"/>
    </location>
</feature>
<name>A0A0G4GF21_9ALVE</name>
<proteinExistence type="predicted"/>
<dbReference type="PANTHER" id="PTHR13271">
    <property type="entry name" value="UNCHARACTERIZED PUTATIVE METHYLTRANSFERASE"/>
    <property type="match status" value="1"/>
</dbReference>
<organism evidence="5">
    <name type="scientific">Chromera velia CCMP2878</name>
    <dbReference type="NCBI Taxonomy" id="1169474"/>
    <lineage>
        <taxon>Eukaryota</taxon>
        <taxon>Sar</taxon>
        <taxon>Alveolata</taxon>
        <taxon>Colpodellida</taxon>
        <taxon>Chromeraceae</taxon>
        <taxon>Chromera</taxon>
    </lineage>
</organism>
<dbReference type="GO" id="GO:0016279">
    <property type="term" value="F:protein-lysine N-methyltransferase activity"/>
    <property type="evidence" value="ECO:0007669"/>
    <property type="project" value="TreeGrafter"/>
</dbReference>
<dbReference type="Gene3D" id="3.90.1410.10">
    <property type="entry name" value="set domain protein methyltransferase, domain 1"/>
    <property type="match status" value="1"/>
</dbReference>
<evidence type="ECO:0000259" key="4">
    <source>
        <dbReference type="PROSITE" id="PS50280"/>
    </source>
</evidence>
<evidence type="ECO:0000313" key="5">
    <source>
        <dbReference type="EMBL" id="CEM28097.1"/>
    </source>
</evidence>
<evidence type="ECO:0000256" key="2">
    <source>
        <dbReference type="SAM" id="MobiDB-lite"/>
    </source>
</evidence>
<keyword evidence="3" id="KW-0732">Signal</keyword>
<feature type="compositionally biased region" description="Acidic residues" evidence="2">
    <location>
        <begin position="763"/>
        <end position="780"/>
    </location>
</feature>
<feature type="compositionally biased region" description="Low complexity" evidence="2">
    <location>
        <begin position="683"/>
        <end position="692"/>
    </location>
</feature>
<feature type="compositionally biased region" description="Acidic residues" evidence="2">
    <location>
        <begin position="865"/>
        <end position="875"/>
    </location>
</feature>
<dbReference type="CDD" id="cd10527">
    <property type="entry name" value="SET_LSMT"/>
    <property type="match status" value="1"/>
</dbReference>
<dbReference type="Pfam" id="PF00856">
    <property type="entry name" value="SET"/>
    <property type="match status" value="1"/>
</dbReference>
<feature type="domain" description="SET" evidence="4">
    <location>
        <begin position="83"/>
        <end position="388"/>
    </location>
</feature>
<accession>A0A0G4GF21</accession>
<feature type="region of interest" description="Disordered" evidence="2">
    <location>
        <begin position="682"/>
        <end position="886"/>
    </location>
</feature>
<dbReference type="InterPro" id="IPR001214">
    <property type="entry name" value="SET_dom"/>
</dbReference>
<feature type="signal peptide" evidence="3">
    <location>
        <begin position="1"/>
        <end position="17"/>
    </location>
</feature>
<feature type="region of interest" description="Disordered" evidence="2">
    <location>
        <begin position="27"/>
        <end position="51"/>
    </location>
</feature>
<dbReference type="InterPro" id="IPR046341">
    <property type="entry name" value="SET_dom_sf"/>
</dbReference>
<feature type="coiled-coil region" evidence="1">
    <location>
        <begin position="594"/>
        <end position="651"/>
    </location>
</feature>
<evidence type="ECO:0000256" key="1">
    <source>
        <dbReference type="SAM" id="Coils"/>
    </source>
</evidence>
<keyword evidence="1" id="KW-0175">Coiled coil</keyword>
<feature type="compositionally biased region" description="Low complexity" evidence="2">
    <location>
        <begin position="31"/>
        <end position="45"/>
    </location>
</feature>
<dbReference type="AlphaFoldDB" id="A0A0G4GF21"/>
<dbReference type="PROSITE" id="PS50280">
    <property type="entry name" value="SET"/>
    <property type="match status" value="1"/>
</dbReference>
<dbReference type="InterPro" id="IPR050600">
    <property type="entry name" value="SETD3_SETD6_MTase"/>
</dbReference>
<protein>
    <recommendedName>
        <fullName evidence="4">SET domain-containing protein</fullName>
    </recommendedName>
</protein>
<dbReference type="EMBL" id="CDMZ01001148">
    <property type="protein sequence ID" value="CEM28097.1"/>
    <property type="molecule type" value="Genomic_DNA"/>
</dbReference>
<gene>
    <name evidence="5" type="ORF">Cvel_4618</name>
</gene>